<proteinExistence type="predicted"/>
<dbReference type="Proteomes" id="UP000297834">
    <property type="component" value="Unassembled WGS sequence"/>
</dbReference>
<organism evidence="2 3">
    <name type="scientific">Alkanindiges illinoisensis</name>
    <dbReference type="NCBI Taxonomy" id="197183"/>
    <lineage>
        <taxon>Bacteria</taxon>
        <taxon>Pseudomonadati</taxon>
        <taxon>Pseudomonadota</taxon>
        <taxon>Gammaproteobacteria</taxon>
        <taxon>Moraxellales</taxon>
        <taxon>Moraxellaceae</taxon>
        <taxon>Alkanindiges</taxon>
    </lineage>
</organism>
<evidence type="ECO:0000256" key="1">
    <source>
        <dbReference type="SAM" id="MobiDB-lite"/>
    </source>
</evidence>
<name>A0A4Y7XG36_9GAMM</name>
<dbReference type="AlphaFoldDB" id="A0A4Y7XG36"/>
<protein>
    <submittedName>
        <fullName evidence="2">Uncharacterized protein</fullName>
    </submittedName>
</protein>
<accession>A0A4Y7XG36</accession>
<keyword evidence="3" id="KW-1185">Reference proteome</keyword>
<evidence type="ECO:0000313" key="2">
    <source>
        <dbReference type="EMBL" id="TEU30472.1"/>
    </source>
</evidence>
<gene>
    <name evidence="2" type="ORF">E2B99_02110</name>
</gene>
<feature type="region of interest" description="Disordered" evidence="1">
    <location>
        <begin position="61"/>
        <end position="87"/>
    </location>
</feature>
<reference evidence="2 3" key="1">
    <citation type="submission" date="2019-03" db="EMBL/GenBank/DDBJ databases">
        <title>Alkanindiges illinoisensis: a potential pathogenic isolated from ascites of a gastric cancer patient with abdominal metastasis.</title>
        <authorList>
            <person name="Hu X."/>
            <person name="Yang B."/>
            <person name="Yan X."/>
            <person name="Lin L."/>
            <person name="Zhao H."/>
            <person name="Zhou F."/>
            <person name="Su B."/>
            <person name="Chen J."/>
            <person name="Rui Y."/>
            <person name="Wang Q."/>
            <person name="Zheng L."/>
        </authorList>
    </citation>
    <scope>NUCLEOTIDE SEQUENCE [LARGE SCALE GENOMIC DNA]</scope>
    <source>
        <strain evidence="2 3">NFYY 23406</strain>
    </source>
</reference>
<sequence length="87" mass="9758">MGKKLSGRTLATSLIPNRLHKTRFDPDCNLNVRYPFSDDDPVMLSFQEVVDMLERAREMGKLEASNHHQNDALHDVSGLPAIRPATA</sequence>
<dbReference type="EMBL" id="SNTY01000008">
    <property type="protein sequence ID" value="TEU30472.1"/>
    <property type="molecule type" value="Genomic_DNA"/>
</dbReference>
<comment type="caution">
    <text evidence="2">The sequence shown here is derived from an EMBL/GenBank/DDBJ whole genome shotgun (WGS) entry which is preliminary data.</text>
</comment>
<dbReference type="OrthoDB" id="6717615at2"/>
<evidence type="ECO:0000313" key="3">
    <source>
        <dbReference type="Proteomes" id="UP000297834"/>
    </source>
</evidence>
<dbReference type="RefSeq" id="WP_134243344.1">
    <property type="nucleotide sequence ID" value="NZ_SNTY01000008.1"/>
</dbReference>
<feature type="compositionally biased region" description="Basic and acidic residues" evidence="1">
    <location>
        <begin position="61"/>
        <end position="74"/>
    </location>
</feature>